<dbReference type="VEuPathDB" id="ToxoDB:LOC34623844"/>
<reference evidence="2 3" key="1">
    <citation type="journal article" date="2016" name="BMC Genomics">
        <title>Comparative genomics reveals Cyclospora cayetanensis possesses coccidia-like metabolism and invasion components but unique surface antigens.</title>
        <authorList>
            <person name="Liu S."/>
            <person name="Wang L."/>
            <person name="Zheng H."/>
            <person name="Xu Z."/>
            <person name="Roellig D.M."/>
            <person name="Li N."/>
            <person name="Frace M.A."/>
            <person name="Tang K."/>
            <person name="Arrowood M.J."/>
            <person name="Moss D.M."/>
            <person name="Zhang L."/>
            <person name="Feng Y."/>
            <person name="Xiao L."/>
        </authorList>
    </citation>
    <scope>NUCLEOTIDE SEQUENCE [LARGE SCALE GENOMIC DNA]</scope>
    <source>
        <strain evidence="2 3">CHN_HEN01</strain>
    </source>
</reference>
<keyword evidence="3" id="KW-1185">Reference proteome</keyword>
<dbReference type="Proteomes" id="UP000095192">
    <property type="component" value="Unassembled WGS sequence"/>
</dbReference>
<dbReference type="PANTHER" id="PTHR21096">
    <property type="entry name" value="PROTEIN FAM136A"/>
    <property type="match status" value="1"/>
</dbReference>
<evidence type="ECO:0000256" key="1">
    <source>
        <dbReference type="ARBA" id="ARBA00009952"/>
    </source>
</evidence>
<name>A0A1D3D551_9EIME</name>
<dbReference type="PANTHER" id="PTHR21096:SF0">
    <property type="entry name" value="PROTEIN FAM136A"/>
    <property type="match status" value="1"/>
</dbReference>
<evidence type="ECO:0000313" key="3">
    <source>
        <dbReference type="Proteomes" id="UP000095192"/>
    </source>
</evidence>
<dbReference type="InterPro" id="IPR008560">
    <property type="entry name" value="DUF842_euk"/>
</dbReference>
<dbReference type="VEuPathDB" id="ToxoDB:cyc_08013"/>
<proteinExistence type="inferred from homology"/>
<dbReference type="Pfam" id="PF05811">
    <property type="entry name" value="DUF842"/>
    <property type="match status" value="1"/>
</dbReference>
<gene>
    <name evidence="2" type="ORF">cyc_08013</name>
</gene>
<dbReference type="AlphaFoldDB" id="A0A1D3D551"/>
<dbReference type="OrthoDB" id="9975421at2759"/>
<dbReference type="EMBL" id="JROU02000687">
    <property type="protein sequence ID" value="OEH78580.1"/>
    <property type="molecule type" value="Genomic_DNA"/>
</dbReference>
<comment type="similarity">
    <text evidence="1">Belongs to the FAM136 family.</text>
</comment>
<protein>
    <submittedName>
        <fullName evidence="2">Uncharacterized protein</fullName>
    </submittedName>
</protein>
<accession>A0A1D3D551</accession>
<sequence>MASLEETAKVFQGKFESMIRDITILSLPMQKKAFQCCVSCFDSHKGEPENIAECIGQCHEPSQAFNRVLQREVEGLQTTIESCQKICFNRIAPKLESASSQREKTALEEEKDACFVQCFNNGIPVIAEISGRLRRRVAN</sequence>
<dbReference type="GO" id="GO:0005737">
    <property type="term" value="C:cytoplasm"/>
    <property type="evidence" value="ECO:0007669"/>
    <property type="project" value="TreeGrafter"/>
</dbReference>
<evidence type="ECO:0000313" key="2">
    <source>
        <dbReference type="EMBL" id="OEH78580.1"/>
    </source>
</evidence>
<comment type="caution">
    <text evidence="2">The sequence shown here is derived from an EMBL/GenBank/DDBJ whole genome shotgun (WGS) entry which is preliminary data.</text>
</comment>
<organism evidence="2 3">
    <name type="scientific">Cyclospora cayetanensis</name>
    <dbReference type="NCBI Taxonomy" id="88456"/>
    <lineage>
        <taxon>Eukaryota</taxon>
        <taxon>Sar</taxon>
        <taxon>Alveolata</taxon>
        <taxon>Apicomplexa</taxon>
        <taxon>Conoidasida</taxon>
        <taxon>Coccidia</taxon>
        <taxon>Eucoccidiorida</taxon>
        <taxon>Eimeriorina</taxon>
        <taxon>Eimeriidae</taxon>
        <taxon>Cyclospora</taxon>
    </lineage>
</organism>
<dbReference type="GeneID" id="34623844"/>